<keyword evidence="2 3" id="KW-0121">Carboxypeptidase</keyword>
<dbReference type="AlphaFoldDB" id="A0AAD4N794"/>
<dbReference type="EMBL" id="JAKKPZ010000008">
    <property type="protein sequence ID" value="KAI1718082.1"/>
    <property type="molecule type" value="Genomic_DNA"/>
</dbReference>
<evidence type="ECO:0000313" key="3">
    <source>
        <dbReference type="EMBL" id="KAI1718082.1"/>
    </source>
</evidence>
<dbReference type="PANTHER" id="PTHR11802:SF418">
    <property type="entry name" value="SERINE CARBOXYPEPTIDASE CTSA-1.1"/>
    <property type="match status" value="1"/>
</dbReference>
<dbReference type="InterPro" id="IPR029058">
    <property type="entry name" value="AB_hydrolase_fold"/>
</dbReference>
<keyword evidence="2" id="KW-0645">Protease</keyword>
<dbReference type="Gene3D" id="3.40.50.1820">
    <property type="entry name" value="alpha/beta hydrolase"/>
    <property type="match status" value="1"/>
</dbReference>
<sequence>MQIAVKCVEEYVLDIVMGTIRLLTFLYENNADIIVKVVRRIHCNSHSSTKHSEEDVIRSLPGLSFDINFGHYSGYLNVSSSRRLHYWFVESQQNPANDPVFFWFNGGPYCSSLFGLLGELGPYLINADGETLHKNPNSWNKFANIVFLESPVGTGFSYSIDGNYTNSDDQSADEAYEAIKQFLKKFPKFRKHEIFLTGESYAGVFIPVLSAKVLRSQEDFHINFKGVVIGNGLLAYDDNMVNYPYHSTVINYVYSHGLLDEELWQYLKNKCCDGCAENCDFLKLQGECGARVKEWPELINKLPNAYNIYSKCKTQAFFIKDSDSAAARAHSATPSFHGDINEECLPESGLHSYLGKLNVRKALHIPNEVESWVQCRERSGYTFQYFNMSKFINEIVNANVPVLLYYGDADLVCNFIMGEKFSANLGLKQTSPKQIWKHDGFAAGTKTDYGSHLTYMTVLGAGHMVPHDKAPEIYQVIKKFISGKTNILKI</sequence>
<comment type="caution">
    <text evidence="3">The sequence shown here is derived from an EMBL/GenBank/DDBJ whole genome shotgun (WGS) entry which is preliminary data.</text>
</comment>
<dbReference type="Pfam" id="PF00450">
    <property type="entry name" value="Peptidase_S10"/>
    <property type="match status" value="1"/>
</dbReference>
<protein>
    <recommendedName>
        <fullName evidence="2">Carboxypeptidase</fullName>
        <ecNumber evidence="2">3.4.16.-</ecNumber>
    </recommendedName>
</protein>
<organism evidence="3 4">
    <name type="scientific">Ditylenchus destructor</name>
    <dbReference type="NCBI Taxonomy" id="166010"/>
    <lineage>
        <taxon>Eukaryota</taxon>
        <taxon>Metazoa</taxon>
        <taxon>Ecdysozoa</taxon>
        <taxon>Nematoda</taxon>
        <taxon>Chromadorea</taxon>
        <taxon>Rhabditida</taxon>
        <taxon>Tylenchina</taxon>
        <taxon>Tylenchomorpha</taxon>
        <taxon>Sphaerularioidea</taxon>
        <taxon>Anguinidae</taxon>
        <taxon>Anguininae</taxon>
        <taxon>Ditylenchus</taxon>
    </lineage>
</organism>
<dbReference type="InterPro" id="IPR018202">
    <property type="entry name" value="Ser_caboxypep_ser_AS"/>
</dbReference>
<dbReference type="PRINTS" id="PR00724">
    <property type="entry name" value="CRBOXYPTASEC"/>
</dbReference>
<evidence type="ECO:0000313" key="4">
    <source>
        <dbReference type="Proteomes" id="UP001201812"/>
    </source>
</evidence>
<keyword evidence="2" id="KW-0378">Hydrolase</keyword>
<evidence type="ECO:0000256" key="1">
    <source>
        <dbReference type="ARBA" id="ARBA00009431"/>
    </source>
</evidence>
<dbReference type="GO" id="GO:0004185">
    <property type="term" value="F:serine-type carboxypeptidase activity"/>
    <property type="evidence" value="ECO:0007669"/>
    <property type="project" value="UniProtKB-UniRule"/>
</dbReference>
<dbReference type="PROSITE" id="PS00131">
    <property type="entry name" value="CARBOXYPEPT_SER_SER"/>
    <property type="match status" value="1"/>
</dbReference>
<reference evidence="3" key="1">
    <citation type="submission" date="2022-01" db="EMBL/GenBank/DDBJ databases">
        <title>Genome Sequence Resource for Two Populations of Ditylenchus destructor, the Migratory Endoparasitic Phytonematode.</title>
        <authorList>
            <person name="Zhang H."/>
            <person name="Lin R."/>
            <person name="Xie B."/>
        </authorList>
    </citation>
    <scope>NUCLEOTIDE SEQUENCE</scope>
    <source>
        <strain evidence="3">BazhouSP</strain>
    </source>
</reference>
<dbReference type="Proteomes" id="UP001201812">
    <property type="component" value="Unassembled WGS sequence"/>
</dbReference>
<dbReference type="SUPFAM" id="SSF53474">
    <property type="entry name" value="alpha/beta-Hydrolases"/>
    <property type="match status" value="1"/>
</dbReference>
<name>A0AAD4N794_9BILA</name>
<dbReference type="InterPro" id="IPR001563">
    <property type="entry name" value="Peptidase_S10"/>
</dbReference>
<gene>
    <name evidence="3" type="ORF">DdX_06496</name>
</gene>
<keyword evidence="4" id="KW-1185">Reference proteome</keyword>
<dbReference type="GO" id="GO:0006508">
    <property type="term" value="P:proteolysis"/>
    <property type="evidence" value="ECO:0007669"/>
    <property type="project" value="UniProtKB-KW"/>
</dbReference>
<dbReference type="PANTHER" id="PTHR11802">
    <property type="entry name" value="SERINE PROTEASE FAMILY S10 SERINE CARBOXYPEPTIDASE"/>
    <property type="match status" value="1"/>
</dbReference>
<dbReference type="EC" id="3.4.16.-" evidence="2"/>
<accession>A0AAD4N794</accession>
<proteinExistence type="inferred from homology"/>
<evidence type="ECO:0000256" key="2">
    <source>
        <dbReference type="RuleBase" id="RU361156"/>
    </source>
</evidence>
<comment type="similarity">
    <text evidence="1 2">Belongs to the peptidase S10 family.</text>
</comment>